<reference evidence="17 18" key="1">
    <citation type="submission" date="2016-11" db="EMBL/GenBank/DDBJ databases">
        <authorList>
            <person name="Jaros S."/>
            <person name="Januszkiewicz K."/>
            <person name="Wedrychowicz H."/>
        </authorList>
    </citation>
    <scope>NUCLEOTIDE SEQUENCE [LARGE SCALE GENOMIC DNA]</scope>
    <source>
        <strain evidence="17 18">CECT 7868</strain>
    </source>
</reference>
<dbReference type="SMART" id="SM00491">
    <property type="entry name" value="HELICc2"/>
    <property type="match status" value="1"/>
</dbReference>
<comment type="catalytic activity">
    <reaction evidence="13">
        <text>ATP + H2O = ADP + phosphate + H(+)</text>
        <dbReference type="Rhea" id="RHEA:13065"/>
        <dbReference type="ChEBI" id="CHEBI:15377"/>
        <dbReference type="ChEBI" id="CHEBI:15378"/>
        <dbReference type="ChEBI" id="CHEBI:30616"/>
        <dbReference type="ChEBI" id="CHEBI:43474"/>
        <dbReference type="ChEBI" id="CHEBI:456216"/>
        <dbReference type="EC" id="5.6.2.3"/>
    </reaction>
</comment>
<keyword evidence="6" id="KW-0067">ATP-binding</keyword>
<feature type="compositionally biased region" description="Acidic residues" evidence="15">
    <location>
        <begin position="662"/>
        <end position="682"/>
    </location>
</feature>
<evidence type="ECO:0000259" key="16">
    <source>
        <dbReference type="PROSITE" id="PS51193"/>
    </source>
</evidence>
<dbReference type="GO" id="GO:0003677">
    <property type="term" value="F:DNA binding"/>
    <property type="evidence" value="ECO:0007669"/>
    <property type="project" value="UniProtKB-KW"/>
</dbReference>
<keyword evidence="7" id="KW-0408">Iron</keyword>
<keyword evidence="5" id="KW-0347">Helicase</keyword>
<dbReference type="InterPro" id="IPR014013">
    <property type="entry name" value="Helic_SF1/SF2_ATP-bd_DinG/Rad3"/>
</dbReference>
<evidence type="ECO:0000256" key="1">
    <source>
        <dbReference type="ARBA" id="ARBA00001966"/>
    </source>
</evidence>
<organism evidence="17 18">
    <name type="scientific">Vibrio aerogenes CECT 7868</name>
    <dbReference type="NCBI Taxonomy" id="1216006"/>
    <lineage>
        <taxon>Bacteria</taxon>
        <taxon>Pseudomonadati</taxon>
        <taxon>Pseudomonadota</taxon>
        <taxon>Gammaproteobacteria</taxon>
        <taxon>Vibrionales</taxon>
        <taxon>Vibrionaceae</taxon>
        <taxon>Vibrio</taxon>
    </lineage>
</organism>
<keyword evidence="10" id="KW-0413">Isomerase</keyword>
<dbReference type="EC" id="5.6.2.3" evidence="12"/>
<evidence type="ECO:0000256" key="10">
    <source>
        <dbReference type="ARBA" id="ARBA00023235"/>
    </source>
</evidence>
<dbReference type="Gene3D" id="3.40.50.300">
    <property type="entry name" value="P-loop containing nucleotide triphosphate hydrolases"/>
    <property type="match status" value="2"/>
</dbReference>
<comment type="similarity">
    <text evidence="11">Belongs to the helicase family. DinG subfamily.</text>
</comment>
<dbReference type="GO" id="GO:0046872">
    <property type="term" value="F:metal ion binding"/>
    <property type="evidence" value="ECO:0007669"/>
    <property type="project" value="UniProtKB-KW"/>
</dbReference>
<dbReference type="PROSITE" id="PS51193">
    <property type="entry name" value="HELICASE_ATP_BIND_2"/>
    <property type="match status" value="1"/>
</dbReference>
<feature type="region of interest" description="Disordered" evidence="15">
    <location>
        <begin position="657"/>
        <end position="682"/>
    </location>
</feature>
<dbReference type="PANTHER" id="PTHR11472">
    <property type="entry name" value="DNA REPAIR DEAD HELICASE RAD3/XP-D SUBFAMILY MEMBER"/>
    <property type="match status" value="1"/>
</dbReference>
<protein>
    <recommendedName>
        <fullName evidence="14">ATP-dependent DNA helicase YoaA</fullName>
        <ecNumber evidence="12">5.6.2.3</ecNumber>
    </recommendedName>
</protein>
<dbReference type="AlphaFoldDB" id="A0A1M6BRB7"/>
<dbReference type="GO" id="GO:0043139">
    <property type="term" value="F:5'-3' DNA helicase activity"/>
    <property type="evidence" value="ECO:0007669"/>
    <property type="project" value="UniProtKB-EC"/>
</dbReference>
<dbReference type="InterPro" id="IPR027417">
    <property type="entry name" value="P-loop_NTPase"/>
</dbReference>
<evidence type="ECO:0000256" key="15">
    <source>
        <dbReference type="SAM" id="MobiDB-lite"/>
    </source>
</evidence>
<evidence type="ECO:0000256" key="3">
    <source>
        <dbReference type="ARBA" id="ARBA00022741"/>
    </source>
</evidence>
<dbReference type="Proteomes" id="UP000184608">
    <property type="component" value="Unassembled WGS sequence"/>
</dbReference>
<evidence type="ECO:0000256" key="4">
    <source>
        <dbReference type="ARBA" id="ARBA00022801"/>
    </source>
</evidence>
<comment type="cofactor">
    <cofactor evidence="1">
        <name>[4Fe-4S] cluster</name>
        <dbReference type="ChEBI" id="CHEBI:49883"/>
    </cofactor>
</comment>
<evidence type="ECO:0000256" key="5">
    <source>
        <dbReference type="ARBA" id="ARBA00022806"/>
    </source>
</evidence>
<evidence type="ECO:0000256" key="12">
    <source>
        <dbReference type="ARBA" id="ARBA00044969"/>
    </source>
</evidence>
<dbReference type="FunFam" id="3.40.50.300:FF:000466">
    <property type="entry name" value="ATP-dependent DNA helicase"/>
    <property type="match status" value="1"/>
</dbReference>
<sequence length="702" mass="78468">MLKPAIIAYYSFSLDIMTETIFSAGGALSQAIPGFQARQAQIDMAKAVEQAITDQTQLVVEAGTGTGKTFAYLIPALMSGKKVIVSTGSKNLQEQLFHRDLPLMVKALSFFGQISLLKGRANYLCFERLNRQIMESHSPEVDEQRFSQLIQVREWASATQTGDLGECEVLPEDSPVISTITSTNDNCIGRECPSYQDCFVSKARKKAMDADVVVVNHHLFLADLALKETGFGELIPEADIFIFDEAHQLPDIASQYFGQSLTSRQVTELAKDIEIGYRTEAKDMRQLQKVSEKLTHTALDIRVSLGETGQRGNWRDMVAQPRVKAAVERLEESLEFADEVLKIALGRSQLLDSAFERTTLIKARLKRVCDVSVPGYSYWFDTTQRHFGLHITPLSVAEKFREQMAMKSGAWIFTSATLAVNDDFSHFSHRLGLEPQKQFSLPSPFDYLAQARLCVPRYLPEPNSPGMADKLVEMLTPVIRQNQGRCFFLCTSHHMMRELGERFRDVLELPVLLQGETSKRKTLAEFMSLGNALLVATGAFWEGIDVRGDALSCVIIDKLPFTAPDDPLLKARIEDCRLQGGDPFEQVQLPEAVITLKQGVGRLIRDTQDKGALIICDNRLVTRDYGSVFLASLPPIPRTRDLSRVQQFLQQITAEAHPENDVGSEVEDMGSEVEDMGSDVEDVEDVEMVIENQDEPELKTLN</sequence>
<dbReference type="GO" id="GO:0016818">
    <property type="term" value="F:hydrolase activity, acting on acid anhydrides, in phosphorus-containing anhydrides"/>
    <property type="evidence" value="ECO:0007669"/>
    <property type="project" value="InterPro"/>
</dbReference>
<dbReference type="SUPFAM" id="SSF52540">
    <property type="entry name" value="P-loop containing nucleoside triphosphate hydrolases"/>
    <property type="match status" value="2"/>
</dbReference>
<dbReference type="Pfam" id="PF13307">
    <property type="entry name" value="Helicase_C_2"/>
    <property type="match status" value="1"/>
</dbReference>
<dbReference type="GO" id="GO:0005524">
    <property type="term" value="F:ATP binding"/>
    <property type="evidence" value="ECO:0007669"/>
    <property type="project" value="UniProtKB-KW"/>
</dbReference>
<evidence type="ECO:0000256" key="14">
    <source>
        <dbReference type="ARBA" id="ARBA00071792"/>
    </source>
</evidence>
<dbReference type="InterPro" id="IPR006555">
    <property type="entry name" value="ATP-dep_Helicase_C"/>
</dbReference>
<dbReference type="FunFam" id="3.40.50.300:FF:000499">
    <property type="entry name" value="ATP-dependent DNA helicase"/>
    <property type="match status" value="1"/>
</dbReference>
<evidence type="ECO:0000256" key="7">
    <source>
        <dbReference type="ARBA" id="ARBA00023004"/>
    </source>
</evidence>
<keyword evidence="18" id="KW-1185">Reference proteome</keyword>
<keyword evidence="2" id="KW-0479">Metal-binding</keyword>
<keyword evidence="9" id="KW-0238">DNA-binding</keyword>
<evidence type="ECO:0000256" key="6">
    <source>
        <dbReference type="ARBA" id="ARBA00022840"/>
    </source>
</evidence>
<dbReference type="InterPro" id="IPR045028">
    <property type="entry name" value="DinG/Rad3-like"/>
</dbReference>
<keyword evidence="3" id="KW-0547">Nucleotide-binding</keyword>
<evidence type="ECO:0000313" key="17">
    <source>
        <dbReference type="EMBL" id="SHI51279.1"/>
    </source>
</evidence>
<accession>A0A1M6BRB7</accession>
<evidence type="ECO:0000256" key="13">
    <source>
        <dbReference type="ARBA" id="ARBA00048954"/>
    </source>
</evidence>
<dbReference type="SMART" id="SM00487">
    <property type="entry name" value="DEXDc"/>
    <property type="match status" value="1"/>
</dbReference>
<feature type="domain" description="Helicase ATP-binding" evidence="16">
    <location>
        <begin position="27"/>
        <end position="291"/>
    </location>
</feature>
<dbReference type="EMBL" id="FQXZ01000044">
    <property type="protein sequence ID" value="SHI51279.1"/>
    <property type="molecule type" value="Genomic_DNA"/>
</dbReference>
<dbReference type="GO" id="GO:0051536">
    <property type="term" value="F:iron-sulfur cluster binding"/>
    <property type="evidence" value="ECO:0007669"/>
    <property type="project" value="UniProtKB-KW"/>
</dbReference>
<evidence type="ECO:0000313" key="18">
    <source>
        <dbReference type="Proteomes" id="UP000184608"/>
    </source>
</evidence>
<keyword evidence="4" id="KW-0378">Hydrolase</keyword>
<dbReference type="STRING" id="1216006.VA7868_03852"/>
<dbReference type="Pfam" id="PF00270">
    <property type="entry name" value="DEAD"/>
    <property type="match status" value="1"/>
</dbReference>
<evidence type="ECO:0000256" key="2">
    <source>
        <dbReference type="ARBA" id="ARBA00022723"/>
    </source>
</evidence>
<evidence type="ECO:0000256" key="9">
    <source>
        <dbReference type="ARBA" id="ARBA00023125"/>
    </source>
</evidence>
<keyword evidence="8" id="KW-0411">Iron-sulfur</keyword>
<gene>
    <name evidence="17" type="ORF">VA7868_03852</name>
</gene>
<dbReference type="InterPro" id="IPR014001">
    <property type="entry name" value="Helicase_ATP-bd"/>
</dbReference>
<dbReference type="PANTHER" id="PTHR11472:SF34">
    <property type="entry name" value="REGULATOR OF TELOMERE ELONGATION HELICASE 1"/>
    <property type="match status" value="1"/>
</dbReference>
<proteinExistence type="inferred from homology"/>
<dbReference type="GO" id="GO:0006281">
    <property type="term" value="P:DNA repair"/>
    <property type="evidence" value="ECO:0007669"/>
    <property type="project" value="TreeGrafter"/>
</dbReference>
<evidence type="ECO:0000256" key="11">
    <source>
        <dbReference type="ARBA" id="ARBA00038058"/>
    </source>
</evidence>
<dbReference type="InterPro" id="IPR011545">
    <property type="entry name" value="DEAD/DEAH_box_helicase_dom"/>
</dbReference>
<name>A0A1M6BRB7_9VIBR</name>
<evidence type="ECO:0000256" key="8">
    <source>
        <dbReference type="ARBA" id="ARBA00023014"/>
    </source>
</evidence>